<gene>
    <name evidence="1" type="ORF">LCGC14_1260130</name>
</gene>
<feature type="non-terminal residue" evidence="1">
    <location>
        <position position="1"/>
    </location>
</feature>
<dbReference type="AlphaFoldDB" id="A0A0F9L110"/>
<accession>A0A0F9L110</accession>
<proteinExistence type="predicted"/>
<comment type="caution">
    <text evidence="1">The sequence shown here is derived from an EMBL/GenBank/DDBJ whole genome shotgun (WGS) entry which is preliminary data.</text>
</comment>
<protein>
    <submittedName>
        <fullName evidence="1">Uncharacterized protein</fullName>
    </submittedName>
</protein>
<sequence>AATARSATLNLMTVFNSGADGGNSNMIIPVRLWLRCTATNTSASQLNLVIYTDGINRYTSGGSTLTGTPIIQSGETGYVAPTSKATIKFGELVTTAASSEVRVYDREIRTTILAVDDTFDIWFGDGVRSTGEVVVTGHFETQTVIVPPVYLRPQATMIIDTYGASQAADPAWEVEFWYLDHEPGSTN</sequence>
<organism evidence="1">
    <name type="scientific">marine sediment metagenome</name>
    <dbReference type="NCBI Taxonomy" id="412755"/>
    <lineage>
        <taxon>unclassified sequences</taxon>
        <taxon>metagenomes</taxon>
        <taxon>ecological metagenomes</taxon>
    </lineage>
</organism>
<reference evidence="1" key="1">
    <citation type="journal article" date="2015" name="Nature">
        <title>Complex archaea that bridge the gap between prokaryotes and eukaryotes.</title>
        <authorList>
            <person name="Spang A."/>
            <person name="Saw J.H."/>
            <person name="Jorgensen S.L."/>
            <person name="Zaremba-Niedzwiedzka K."/>
            <person name="Martijn J."/>
            <person name="Lind A.E."/>
            <person name="van Eijk R."/>
            <person name="Schleper C."/>
            <person name="Guy L."/>
            <person name="Ettema T.J."/>
        </authorList>
    </citation>
    <scope>NUCLEOTIDE SEQUENCE</scope>
</reference>
<dbReference type="EMBL" id="LAZR01006976">
    <property type="protein sequence ID" value="KKM88304.1"/>
    <property type="molecule type" value="Genomic_DNA"/>
</dbReference>
<evidence type="ECO:0000313" key="1">
    <source>
        <dbReference type="EMBL" id="KKM88304.1"/>
    </source>
</evidence>
<name>A0A0F9L110_9ZZZZ</name>